<reference evidence="2" key="2">
    <citation type="submission" date="2021-08" db="EMBL/GenBank/DDBJ databases">
        <authorList>
            <person name="Tani A."/>
            <person name="Ola A."/>
            <person name="Ogura Y."/>
            <person name="Katsura K."/>
            <person name="Hayashi T."/>
        </authorList>
    </citation>
    <scope>NUCLEOTIDE SEQUENCE</scope>
    <source>
        <strain evidence="2">DSM 19015</strain>
    </source>
</reference>
<gene>
    <name evidence="2" type="ORF">OCOJLMKI_2372</name>
</gene>
<feature type="region of interest" description="Disordered" evidence="1">
    <location>
        <begin position="34"/>
        <end position="71"/>
    </location>
</feature>
<comment type="caution">
    <text evidence="2">The sequence shown here is derived from an EMBL/GenBank/DDBJ whole genome shotgun (WGS) entry which is preliminary data.</text>
</comment>
<dbReference type="EMBL" id="BPQP01000033">
    <property type="protein sequence ID" value="GJD95162.1"/>
    <property type="molecule type" value="Genomic_DNA"/>
</dbReference>
<organism evidence="2 3">
    <name type="scientific">Methylobacterium iners</name>
    <dbReference type="NCBI Taxonomy" id="418707"/>
    <lineage>
        <taxon>Bacteria</taxon>
        <taxon>Pseudomonadati</taxon>
        <taxon>Pseudomonadota</taxon>
        <taxon>Alphaproteobacteria</taxon>
        <taxon>Hyphomicrobiales</taxon>
        <taxon>Methylobacteriaceae</taxon>
        <taxon>Methylobacterium</taxon>
    </lineage>
</organism>
<protein>
    <submittedName>
        <fullName evidence="2">Uncharacterized protein</fullName>
    </submittedName>
</protein>
<name>A0ABQ4RYX8_9HYPH</name>
<sequence length="95" mass="10553">MDLVVHATSGARVRGSLRVWHFQKRPLTLGCRLALPTTRSAKPSPREQGEGMRTTVETGRNRRKRHLSSVQPQASRAWWRWAGTGASAVIAGFFG</sequence>
<dbReference type="Proteomes" id="UP001055125">
    <property type="component" value="Unassembled WGS sequence"/>
</dbReference>
<reference evidence="2" key="1">
    <citation type="journal article" date="2021" name="Front. Microbiol.">
        <title>Comprehensive Comparative Genomics and Phenotyping of Methylobacterium Species.</title>
        <authorList>
            <person name="Alessa O."/>
            <person name="Ogura Y."/>
            <person name="Fujitani Y."/>
            <person name="Takami H."/>
            <person name="Hayashi T."/>
            <person name="Sahin N."/>
            <person name="Tani A."/>
        </authorList>
    </citation>
    <scope>NUCLEOTIDE SEQUENCE</scope>
    <source>
        <strain evidence="2">DSM 19015</strain>
    </source>
</reference>
<proteinExistence type="predicted"/>
<evidence type="ECO:0000313" key="3">
    <source>
        <dbReference type="Proteomes" id="UP001055125"/>
    </source>
</evidence>
<accession>A0ABQ4RYX8</accession>
<evidence type="ECO:0000256" key="1">
    <source>
        <dbReference type="SAM" id="MobiDB-lite"/>
    </source>
</evidence>
<evidence type="ECO:0000313" key="2">
    <source>
        <dbReference type="EMBL" id="GJD95162.1"/>
    </source>
</evidence>
<keyword evidence="3" id="KW-1185">Reference proteome</keyword>